<organism evidence="2 3">
    <name type="scientific">Streptomyces viridosporus (strain ATCC 14672 / DSM 40746 / JCM 4963 / KCTC 9882 / NRRL B-12104 / FH 1290)</name>
    <name type="common">Streptomyces ghanaensis</name>
    <dbReference type="NCBI Taxonomy" id="566461"/>
    <lineage>
        <taxon>Bacteria</taxon>
        <taxon>Bacillati</taxon>
        <taxon>Actinomycetota</taxon>
        <taxon>Actinomycetes</taxon>
        <taxon>Kitasatosporales</taxon>
        <taxon>Streptomycetaceae</taxon>
        <taxon>Streptomyces</taxon>
    </lineage>
</organism>
<name>D5ZU24_STRV1</name>
<feature type="domain" description="Carrier" evidence="1">
    <location>
        <begin position="34"/>
        <end position="100"/>
    </location>
</feature>
<dbReference type="AlphaFoldDB" id="D5ZU24"/>
<sequence length="115" mass="12171">MSPIVQPLTAVTSAVRTNTRHILLETRRGCSMYDRLVTLLVAELGIDADCLRPPATVRDLEVGSLMLAEIAVIVSEETGVRFDDLDSGLSLDSTLEGLAAAFKAAVARGVETATA</sequence>
<dbReference type="Proteomes" id="UP000003824">
    <property type="component" value="Unassembled WGS sequence"/>
</dbReference>
<evidence type="ECO:0000313" key="2">
    <source>
        <dbReference type="EMBL" id="EFE64858.2"/>
    </source>
</evidence>
<reference evidence="3" key="1">
    <citation type="submission" date="2008-12" db="EMBL/GenBank/DDBJ databases">
        <title>Annotation of Streptomyces ghanaensis ATCC 14672.</title>
        <authorList>
            <consortium name="The Broad Institute Genome Sequencing Platform"/>
            <consortium name="Broad Institute Microbial Sequencing Center"/>
            <person name="Fischbach M."/>
            <person name="Ward D."/>
            <person name="Young S."/>
            <person name="Kodira C.D."/>
            <person name="Zeng Q."/>
            <person name="Koehrsen M."/>
            <person name="Godfrey P."/>
            <person name="Alvarado L."/>
            <person name="Berlin A.M."/>
            <person name="Borenstein D."/>
            <person name="Chen Z."/>
            <person name="Engels R."/>
            <person name="Freedman E."/>
            <person name="Gellesch M."/>
            <person name="Goldberg J."/>
            <person name="Griggs A."/>
            <person name="Gujja S."/>
            <person name="Heiman D.I."/>
            <person name="Hepburn T.A."/>
            <person name="Howarth C."/>
            <person name="Jen D."/>
            <person name="Larson L."/>
            <person name="Lewis B."/>
            <person name="Mehta T."/>
            <person name="Park D."/>
            <person name="Pearson M."/>
            <person name="Roberts A."/>
            <person name="Saif S."/>
            <person name="Shea T.D."/>
            <person name="Shenoy N."/>
            <person name="Sisk P."/>
            <person name="Stolte C."/>
            <person name="Sykes S.N."/>
            <person name="Walk T."/>
            <person name="White J."/>
            <person name="Yandava C."/>
            <person name="Straight P."/>
            <person name="Clardy J."/>
            <person name="Hung D."/>
            <person name="Kolter R."/>
            <person name="Mekalanos J."/>
            <person name="Walker S."/>
            <person name="Walsh C.T."/>
            <person name="Wieland B.L.C."/>
            <person name="Ilzarbe M."/>
            <person name="Galagan J."/>
            <person name="Nusbaum C."/>
            <person name="Birren B."/>
        </authorList>
    </citation>
    <scope>NUCLEOTIDE SEQUENCE [LARGE SCALE GENOMIC DNA]</scope>
    <source>
        <strain evidence="3">ATCC 14672 / DSM 40746 / JCM 4963 / KCTC 9882 / NRRL B-12104 / FH 1290</strain>
    </source>
</reference>
<dbReference type="InterPro" id="IPR036736">
    <property type="entry name" value="ACP-like_sf"/>
</dbReference>
<dbReference type="Gene3D" id="1.10.1200.10">
    <property type="entry name" value="ACP-like"/>
    <property type="match status" value="1"/>
</dbReference>
<evidence type="ECO:0000259" key="1">
    <source>
        <dbReference type="Pfam" id="PF00550"/>
    </source>
</evidence>
<dbReference type="EMBL" id="DS999641">
    <property type="protein sequence ID" value="EFE64858.2"/>
    <property type="molecule type" value="Genomic_DNA"/>
</dbReference>
<accession>D5ZU24</accession>
<dbReference type="SUPFAM" id="SSF47336">
    <property type="entry name" value="ACP-like"/>
    <property type="match status" value="1"/>
</dbReference>
<gene>
    <name evidence="2" type="ORF">SSFG_00113</name>
</gene>
<protein>
    <submittedName>
        <fullName evidence="2">Predicted protein</fullName>
    </submittedName>
</protein>
<dbReference type="Pfam" id="PF00550">
    <property type="entry name" value="PP-binding"/>
    <property type="match status" value="1"/>
</dbReference>
<proteinExistence type="predicted"/>
<dbReference type="InterPro" id="IPR009081">
    <property type="entry name" value="PP-bd_ACP"/>
</dbReference>
<evidence type="ECO:0000313" key="3">
    <source>
        <dbReference type="Proteomes" id="UP000003824"/>
    </source>
</evidence>